<keyword evidence="3" id="KW-0560">Oxidoreductase</keyword>
<sequence length="311" mass="34063">MRIALLLESQEGLTWPQLLDVASRADECGFDGLYVSDHFGSVDIEAAREVMPAWTAIAVLAARTQRVRIGSLVSPVTWRHPVDLCKQAIALDLLTSGRIDVGFGAAWHGAEHERFGFAFPEPAKRVARLAEALEVFSRLWVGEEVTISGEYYSLLRGSVLPRPQTPKPPVILGGEGKAMLRLAAKYAKEWNCFYKTPEEFGQLSRRLDDACDEAGRDRGSVGRSLMTPLLIGRTDREVDERILANRAVFAGLPGSRAEWRSSGFIGGTVEELREQLGSLSEAGATRVIFEHIAVEDPAILELVSEAGFLSG</sequence>
<evidence type="ECO:0000256" key="1">
    <source>
        <dbReference type="ARBA" id="ARBA00022630"/>
    </source>
</evidence>
<keyword evidence="4" id="KW-0503">Monooxygenase</keyword>
<accession>A0A6J7LST0</accession>
<keyword evidence="2" id="KW-0288">FMN</keyword>
<dbReference type="EMBL" id="CAFBNE010000159">
    <property type="protein sequence ID" value="CAB4968584.1"/>
    <property type="molecule type" value="Genomic_DNA"/>
</dbReference>
<dbReference type="InterPro" id="IPR011251">
    <property type="entry name" value="Luciferase-like_dom"/>
</dbReference>
<feature type="domain" description="Luciferase-like" evidence="5">
    <location>
        <begin position="13"/>
        <end position="287"/>
    </location>
</feature>
<dbReference type="Gene3D" id="3.20.20.30">
    <property type="entry name" value="Luciferase-like domain"/>
    <property type="match status" value="1"/>
</dbReference>
<dbReference type="SUPFAM" id="SSF51679">
    <property type="entry name" value="Bacterial luciferase-like"/>
    <property type="match status" value="1"/>
</dbReference>
<dbReference type="GO" id="GO:0008726">
    <property type="term" value="F:alkanesulfonate monooxygenase activity"/>
    <property type="evidence" value="ECO:0007669"/>
    <property type="project" value="TreeGrafter"/>
</dbReference>
<dbReference type="PANTHER" id="PTHR42847:SF4">
    <property type="entry name" value="ALKANESULFONATE MONOOXYGENASE-RELATED"/>
    <property type="match status" value="1"/>
</dbReference>
<dbReference type="GO" id="GO:0046306">
    <property type="term" value="P:alkanesulfonate catabolic process"/>
    <property type="evidence" value="ECO:0007669"/>
    <property type="project" value="TreeGrafter"/>
</dbReference>
<dbReference type="PANTHER" id="PTHR42847">
    <property type="entry name" value="ALKANESULFONATE MONOOXYGENASE"/>
    <property type="match status" value="1"/>
</dbReference>
<dbReference type="AlphaFoldDB" id="A0A6J7LST0"/>
<evidence type="ECO:0000256" key="2">
    <source>
        <dbReference type="ARBA" id="ARBA00022643"/>
    </source>
</evidence>
<dbReference type="Pfam" id="PF00296">
    <property type="entry name" value="Bac_luciferase"/>
    <property type="match status" value="1"/>
</dbReference>
<keyword evidence="1" id="KW-0285">Flavoprotein</keyword>
<gene>
    <name evidence="6" type="ORF">UFOPK3772_03118</name>
</gene>
<name>A0A6J7LST0_9ZZZZ</name>
<dbReference type="InterPro" id="IPR036661">
    <property type="entry name" value="Luciferase-like_sf"/>
</dbReference>
<evidence type="ECO:0000313" key="6">
    <source>
        <dbReference type="EMBL" id="CAB4968584.1"/>
    </source>
</evidence>
<evidence type="ECO:0000259" key="5">
    <source>
        <dbReference type="Pfam" id="PF00296"/>
    </source>
</evidence>
<reference evidence="6" key="1">
    <citation type="submission" date="2020-05" db="EMBL/GenBank/DDBJ databases">
        <authorList>
            <person name="Chiriac C."/>
            <person name="Salcher M."/>
            <person name="Ghai R."/>
            <person name="Kavagutti S V."/>
        </authorList>
    </citation>
    <scope>NUCLEOTIDE SEQUENCE</scope>
</reference>
<organism evidence="6">
    <name type="scientific">freshwater metagenome</name>
    <dbReference type="NCBI Taxonomy" id="449393"/>
    <lineage>
        <taxon>unclassified sequences</taxon>
        <taxon>metagenomes</taxon>
        <taxon>ecological metagenomes</taxon>
    </lineage>
</organism>
<proteinExistence type="predicted"/>
<evidence type="ECO:0000256" key="4">
    <source>
        <dbReference type="ARBA" id="ARBA00023033"/>
    </source>
</evidence>
<protein>
    <submittedName>
        <fullName evidence="6">Unannotated protein</fullName>
    </submittedName>
</protein>
<evidence type="ECO:0000256" key="3">
    <source>
        <dbReference type="ARBA" id="ARBA00023002"/>
    </source>
</evidence>
<dbReference type="InterPro" id="IPR050172">
    <property type="entry name" value="SsuD_RutA_monooxygenase"/>
</dbReference>